<keyword evidence="3" id="KW-1185">Reference proteome</keyword>
<reference evidence="2 3" key="1">
    <citation type="submission" date="2024-05" db="EMBL/GenBank/DDBJ databases">
        <title>Genome sequencing and assembly of Indian major carp, Cirrhinus mrigala (Hamilton, 1822).</title>
        <authorList>
            <person name="Mohindra V."/>
            <person name="Chowdhury L.M."/>
            <person name="Lal K."/>
            <person name="Jena J.K."/>
        </authorList>
    </citation>
    <scope>NUCLEOTIDE SEQUENCE [LARGE SCALE GENOMIC DNA]</scope>
    <source>
        <strain evidence="2">CM1030</strain>
        <tissue evidence="2">Blood</tissue>
    </source>
</reference>
<protein>
    <submittedName>
        <fullName evidence="2">Uncharacterized protein</fullName>
    </submittedName>
</protein>
<dbReference type="Proteomes" id="UP001529510">
    <property type="component" value="Unassembled WGS sequence"/>
</dbReference>
<evidence type="ECO:0000256" key="1">
    <source>
        <dbReference type="SAM" id="MobiDB-lite"/>
    </source>
</evidence>
<dbReference type="AlphaFoldDB" id="A0ABD0MTI0"/>
<name>A0ABD0MTI0_CIRMR</name>
<accession>A0ABD0MTI0</accession>
<sequence>MDSAVLQTCSFNERHTDANIANYLPSSDKVIACVHDNMINMVLVNRGLWESVPCFAHTLQLAINEGFGVASVKSGTFSPQHSGYSGKYPNTNLSRNSVCDMFARLFEQRWTVSAVLSDHNLTKLADVKTLALKDEHWQIVEELTPVLQSLKCATTAMCSETHVCVSLVYPIIHSLITKQPVSFLFRGHLNHQIQSVSRSDGHCSPPDPVRTQPRRWIST</sequence>
<dbReference type="SUPFAM" id="SSF53098">
    <property type="entry name" value="Ribonuclease H-like"/>
    <property type="match status" value="1"/>
</dbReference>
<proteinExistence type="predicted"/>
<comment type="caution">
    <text evidence="2">The sequence shown here is derived from an EMBL/GenBank/DDBJ whole genome shotgun (WGS) entry which is preliminary data.</text>
</comment>
<evidence type="ECO:0000313" key="3">
    <source>
        <dbReference type="Proteomes" id="UP001529510"/>
    </source>
</evidence>
<dbReference type="EMBL" id="JAMKFB020000189">
    <property type="protein sequence ID" value="KAL0152334.1"/>
    <property type="molecule type" value="Genomic_DNA"/>
</dbReference>
<gene>
    <name evidence="2" type="ORF">M9458_052057</name>
</gene>
<evidence type="ECO:0000313" key="2">
    <source>
        <dbReference type="EMBL" id="KAL0152334.1"/>
    </source>
</evidence>
<dbReference type="InterPro" id="IPR012337">
    <property type="entry name" value="RNaseH-like_sf"/>
</dbReference>
<organism evidence="2 3">
    <name type="scientific">Cirrhinus mrigala</name>
    <name type="common">Mrigala</name>
    <dbReference type="NCBI Taxonomy" id="683832"/>
    <lineage>
        <taxon>Eukaryota</taxon>
        <taxon>Metazoa</taxon>
        <taxon>Chordata</taxon>
        <taxon>Craniata</taxon>
        <taxon>Vertebrata</taxon>
        <taxon>Euteleostomi</taxon>
        <taxon>Actinopterygii</taxon>
        <taxon>Neopterygii</taxon>
        <taxon>Teleostei</taxon>
        <taxon>Ostariophysi</taxon>
        <taxon>Cypriniformes</taxon>
        <taxon>Cyprinidae</taxon>
        <taxon>Labeoninae</taxon>
        <taxon>Labeonini</taxon>
        <taxon>Cirrhinus</taxon>
    </lineage>
</organism>
<feature type="region of interest" description="Disordered" evidence="1">
    <location>
        <begin position="196"/>
        <end position="219"/>
    </location>
</feature>